<gene>
    <name evidence="1" type="ORF">BKD09_17745</name>
</gene>
<sequence>MVRQRDLKAAIETARKAGLTVRTIKFDAGGDVVMQFGEAEGTAPLDDEIAAWDAAVRKSRGTSR</sequence>
<name>A0A1L3FA61_BRAJP</name>
<dbReference type="EMBL" id="CP017637">
    <property type="protein sequence ID" value="APG10174.1"/>
    <property type="molecule type" value="Genomic_DNA"/>
</dbReference>
<evidence type="ECO:0000313" key="1">
    <source>
        <dbReference type="EMBL" id="APG10174.1"/>
    </source>
</evidence>
<evidence type="ECO:0000313" key="2">
    <source>
        <dbReference type="Proteomes" id="UP000181962"/>
    </source>
</evidence>
<protein>
    <submittedName>
        <fullName evidence="1">Uncharacterized protein</fullName>
    </submittedName>
</protein>
<dbReference type="Proteomes" id="UP000181962">
    <property type="component" value="Chromosome"/>
</dbReference>
<reference evidence="1 2" key="1">
    <citation type="submission" date="2016-11" db="EMBL/GenBank/DDBJ databases">
        <title>Complete Genome Sequence of Bradyrhizobium sp. strain J5, an isolated from soybean nodule in Hokkaido.</title>
        <authorList>
            <person name="Kanehara K."/>
        </authorList>
    </citation>
    <scope>NUCLEOTIDE SEQUENCE [LARGE SCALE GENOMIC DNA]</scope>
    <source>
        <strain evidence="1 2">J5</strain>
    </source>
</reference>
<dbReference type="AlphaFoldDB" id="A0A1L3FA61"/>
<accession>A0A1L3FA61</accession>
<dbReference type="RefSeq" id="WP_071911520.1">
    <property type="nucleotide sequence ID" value="NZ_CP017637.1"/>
</dbReference>
<proteinExistence type="predicted"/>
<organism evidence="1 2">
    <name type="scientific">Bradyrhizobium japonicum</name>
    <dbReference type="NCBI Taxonomy" id="375"/>
    <lineage>
        <taxon>Bacteria</taxon>
        <taxon>Pseudomonadati</taxon>
        <taxon>Pseudomonadota</taxon>
        <taxon>Alphaproteobacteria</taxon>
        <taxon>Hyphomicrobiales</taxon>
        <taxon>Nitrobacteraceae</taxon>
        <taxon>Bradyrhizobium</taxon>
    </lineage>
</organism>